<reference evidence="1 2" key="1">
    <citation type="submission" date="2019-10" db="EMBL/GenBank/DDBJ databases">
        <title>Paraburkholderia sp. isolated from nodules of Mimosa pudica from Brazilian Atlantic Forest soils.</title>
        <authorList>
            <person name="Paulitsch F."/>
            <person name="Hungria M."/>
            <person name="Dall'Agnol R."/>
        </authorList>
    </citation>
    <scope>NUCLEOTIDE SEQUENCE [LARGE SCALE GENOMIC DNA]</scope>
    <source>
        <strain evidence="1 2">CNPSo 3157</strain>
    </source>
</reference>
<keyword evidence="2" id="KW-1185">Reference proteome</keyword>
<dbReference type="PROSITE" id="PS51318">
    <property type="entry name" value="TAT"/>
    <property type="match status" value="1"/>
</dbReference>
<dbReference type="EMBL" id="WHNP01000030">
    <property type="protein sequence ID" value="MPW20479.1"/>
    <property type="molecule type" value="Genomic_DNA"/>
</dbReference>
<dbReference type="RefSeq" id="WP_152763309.1">
    <property type="nucleotide sequence ID" value="NZ_WHNP01000030.1"/>
</dbReference>
<comment type="caution">
    <text evidence="1">The sequence shown here is derived from an EMBL/GenBank/DDBJ whole genome shotgun (WGS) entry which is preliminary data.</text>
</comment>
<protein>
    <submittedName>
        <fullName evidence="1">Uncharacterized protein</fullName>
    </submittedName>
</protein>
<dbReference type="InterPro" id="IPR006311">
    <property type="entry name" value="TAT_signal"/>
</dbReference>
<organism evidence="1 2">
    <name type="scientific">Paraburkholderia franconis</name>
    <dbReference type="NCBI Taxonomy" id="2654983"/>
    <lineage>
        <taxon>Bacteria</taxon>
        <taxon>Pseudomonadati</taxon>
        <taxon>Pseudomonadota</taxon>
        <taxon>Betaproteobacteria</taxon>
        <taxon>Burkholderiales</taxon>
        <taxon>Burkholderiaceae</taxon>
        <taxon>Paraburkholderia</taxon>
    </lineage>
</organism>
<dbReference type="Proteomes" id="UP000484381">
    <property type="component" value="Unassembled WGS sequence"/>
</dbReference>
<sequence>MKDARSLLFSRRGWLKTAGGIAAGAAVGSLGLLPREATAATIYPIDSWLKAQGQFFGQLPPAANYADWFSRLATLHNAPTPPILLATVDYAGLANQFFNFGTTIDYQNSQAIVQPLTDGSGNVSVHVLLYTHNANTWVIQLTGVVNGQLPPDFNTQLSTNPELFGVRPVTGASLSGACLGDSFLDLTYVTTPGNLWVDLLAANLQRVGFRSQATGPLTKYYSAQYGVPEGTLGRCAVSQTGLLAISTNSNSRVALDAFPAESVDLHPLG</sequence>
<dbReference type="AlphaFoldDB" id="A0A7X1NEP0"/>
<gene>
    <name evidence="1" type="ORF">GCT13_27250</name>
</gene>
<accession>A0A7X1NEP0</accession>
<evidence type="ECO:0000313" key="1">
    <source>
        <dbReference type="EMBL" id="MPW20479.1"/>
    </source>
</evidence>
<name>A0A7X1NEP0_9BURK</name>
<proteinExistence type="predicted"/>
<evidence type="ECO:0000313" key="2">
    <source>
        <dbReference type="Proteomes" id="UP000484381"/>
    </source>
</evidence>